<name>A0AAV3SAT1_9EURY</name>
<dbReference type="Pfam" id="PF20126">
    <property type="entry name" value="TumE"/>
    <property type="match status" value="1"/>
</dbReference>
<comment type="caution">
    <text evidence="1">The sequence shown here is derived from an EMBL/GenBank/DDBJ whole genome shotgun (WGS) entry which is preliminary data.</text>
</comment>
<dbReference type="RefSeq" id="WP_211311527.1">
    <property type="nucleotide sequence ID" value="NZ_BAAABL010000072.1"/>
</dbReference>
<proteinExistence type="predicted"/>
<evidence type="ECO:0000313" key="1">
    <source>
        <dbReference type="EMBL" id="GAA0309418.1"/>
    </source>
</evidence>
<dbReference type="Proteomes" id="UP001500837">
    <property type="component" value="Unassembled WGS sequence"/>
</dbReference>
<accession>A0AAV3SAT1</accession>
<organism evidence="1 2">
    <name type="scientific">Halarchaeum salinum</name>
    <dbReference type="NCBI Taxonomy" id="489912"/>
    <lineage>
        <taxon>Archaea</taxon>
        <taxon>Methanobacteriati</taxon>
        <taxon>Methanobacteriota</taxon>
        <taxon>Stenosarchaea group</taxon>
        <taxon>Halobacteria</taxon>
        <taxon>Halobacteriales</taxon>
        <taxon>Halobacteriaceae</taxon>
    </lineage>
</organism>
<dbReference type="AlphaFoldDB" id="A0AAV3SAT1"/>
<keyword evidence="2" id="KW-1185">Reference proteome</keyword>
<dbReference type="EMBL" id="BAAABL010000072">
    <property type="protein sequence ID" value="GAA0309418.1"/>
    <property type="molecule type" value="Genomic_DNA"/>
</dbReference>
<gene>
    <name evidence="1" type="ORF">GCM10009066_23640</name>
</gene>
<dbReference type="InterPro" id="IPR045397">
    <property type="entry name" value="TumE-like"/>
</dbReference>
<reference evidence="1 2" key="1">
    <citation type="journal article" date="2019" name="Int. J. Syst. Evol. Microbiol.">
        <title>The Global Catalogue of Microorganisms (GCM) 10K type strain sequencing project: providing services to taxonomists for standard genome sequencing and annotation.</title>
        <authorList>
            <consortium name="The Broad Institute Genomics Platform"/>
            <consortium name="The Broad Institute Genome Sequencing Center for Infectious Disease"/>
            <person name="Wu L."/>
            <person name="Ma J."/>
        </authorList>
    </citation>
    <scope>NUCLEOTIDE SEQUENCE [LARGE SCALE GENOMIC DNA]</scope>
    <source>
        <strain evidence="1 2">JCM 16330</strain>
    </source>
</reference>
<evidence type="ECO:0000313" key="2">
    <source>
        <dbReference type="Proteomes" id="UP001500837"/>
    </source>
</evidence>
<sequence length="158" mass="17619">MDVDSGDRDSHALRGAIDVTKLDAFRDAFVAIEPAASGAVDDRLNPRELRLTIPYGVDEADTTRFTVRWTTADDYNVHYSDTSERNLRWDLHPHDFSAPPDDRHFHPPPDASSVDDTVEASCFGEPSVDLVARTVHLLWRQTLDEGSMTDINAGTNQP</sequence>
<protein>
    <submittedName>
        <fullName evidence="1">Uncharacterized protein</fullName>
    </submittedName>
</protein>